<dbReference type="EMBL" id="JAUQOM010000017">
    <property type="protein sequence ID" value="MDO7837179.1"/>
    <property type="molecule type" value="Genomic_DNA"/>
</dbReference>
<comment type="caution">
    <text evidence="2">The sequence shown here is derived from an EMBL/GenBank/DDBJ whole genome shotgun (WGS) entry which is preliminary data.</text>
</comment>
<feature type="domain" description="ChrR-like cupin" evidence="1">
    <location>
        <begin position="10"/>
        <end position="111"/>
    </location>
</feature>
<name>A0ABT8ZRK6_9SPHN</name>
<sequence>MLINADFSRRAANHAASSEWVASPSGGVERRMLDRVGGEVARATTIVRFAPGSAFPAHSHDGGEEYFVLEGDFVDEEGSHKAGTYVRNPPGSRHAPLAPKGATIFVKLSQFAAGDVDGLSTDTRNFSGETGGKRPAIQSLQLHSLGKQNVRIEIWEPGVEIDNWGHGGIEVLVLEGGFTEGKETFVTHSWLRLPPSEPFVACAGTNGARVLIKSGHLIDAAALAFVTPT</sequence>
<dbReference type="SUPFAM" id="SSF51182">
    <property type="entry name" value="RmlC-like cupins"/>
    <property type="match status" value="2"/>
</dbReference>
<dbReference type="Pfam" id="PF12973">
    <property type="entry name" value="Cupin_7"/>
    <property type="match status" value="1"/>
</dbReference>
<proteinExistence type="predicted"/>
<dbReference type="CDD" id="cd20303">
    <property type="entry name" value="cupin_ChrR_1"/>
    <property type="match status" value="1"/>
</dbReference>
<accession>A0ABT8ZRK6</accession>
<dbReference type="InterPro" id="IPR011051">
    <property type="entry name" value="RmlC_Cupin_sf"/>
</dbReference>
<dbReference type="Gene3D" id="2.60.120.10">
    <property type="entry name" value="Jelly Rolls"/>
    <property type="match status" value="1"/>
</dbReference>
<evidence type="ECO:0000259" key="1">
    <source>
        <dbReference type="Pfam" id="PF12973"/>
    </source>
</evidence>
<keyword evidence="3" id="KW-1185">Reference proteome</keyword>
<dbReference type="InterPro" id="IPR014710">
    <property type="entry name" value="RmlC-like_jellyroll"/>
</dbReference>
<dbReference type="RefSeq" id="WP_304537481.1">
    <property type="nucleotide sequence ID" value="NZ_JAUQOM010000017.1"/>
</dbReference>
<dbReference type="InterPro" id="IPR025979">
    <property type="entry name" value="ChrR-like_cupin_dom"/>
</dbReference>
<dbReference type="Proteomes" id="UP001176471">
    <property type="component" value="Unassembled WGS sequence"/>
</dbReference>
<reference evidence="2" key="1">
    <citation type="submission" date="2023-07" db="EMBL/GenBank/DDBJ databases">
        <title>Bacterial whole genome sequence for Sphingobium sp. HBC34.</title>
        <authorList>
            <person name="Le V."/>
            <person name="Ko S.-R."/>
            <person name="Ahn C.-Y."/>
            <person name="Oh H.-M."/>
        </authorList>
    </citation>
    <scope>NUCLEOTIDE SEQUENCE</scope>
    <source>
        <strain evidence="2">HBC34</strain>
    </source>
</reference>
<organism evidence="2 3">
    <name type="scientific">Sphingobium cyanobacteriorum</name>
    <dbReference type="NCBI Taxonomy" id="3063954"/>
    <lineage>
        <taxon>Bacteria</taxon>
        <taxon>Pseudomonadati</taxon>
        <taxon>Pseudomonadota</taxon>
        <taxon>Alphaproteobacteria</taxon>
        <taxon>Sphingomonadales</taxon>
        <taxon>Sphingomonadaceae</taxon>
        <taxon>Sphingobium</taxon>
    </lineage>
</organism>
<gene>
    <name evidence="2" type="ORF">Q4610_19215</name>
</gene>
<evidence type="ECO:0000313" key="3">
    <source>
        <dbReference type="Proteomes" id="UP001176471"/>
    </source>
</evidence>
<evidence type="ECO:0000313" key="2">
    <source>
        <dbReference type="EMBL" id="MDO7837179.1"/>
    </source>
</evidence>
<protein>
    <submittedName>
        <fullName evidence="2">Cupin domain-containing protein</fullName>
    </submittedName>
</protein>